<reference evidence="8" key="1">
    <citation type="submission" date="2017-04" db="EMBL/GenBank/DDBJ databases">
        <title>Function of individual gut microbiota members based on whole genome sequencing of pure cultures obtained from chicken caecum.</title>
        <authorList>
            <person name="Medvecky M."/>
            <person name="Cejkova D."/>
            <person name="Polansky O."/>
            <person name="Karasova D."/>
            <person name="Kubasova T."/>
            <person name="Cizek A."/>
            <person name="Rychlik I."/>
        </authorList>
    </citation>
    <scope>NUCLEOTIDE SEQUENCE [LARGE SCALE GENOMIC DNA]</scope>
    <source>
        <strain evidence="8">An109</strain>
    </source>
</reference>
<dbReference type="GO" id="GO:0016628">
    <property type="term" value="F:oxidoreductase activity, acting on the CH-CH group of donors, NAD or NADP as acceptor"/>
    <property type="evidence" value="ECO:0007669"/>
    <property type="project" value="InterPro"/>
</dbReference>
<dbReference type="AlphaFoldDB" id="A0A1Y4VS62"/>
<feature type="domain" description="UDP-glucose/GDP-mannose dehydrogenase C-terminal" evidence="6">
    <location>
        <begin position="316"/>
        <end position="407"/>
    </location>
</feature>
<name>A0A1Y4VS62_9BACE</name>
<keyword evidence="5" id="KW-1133">Transmembrane helix</keyword>
<dbReference type="InterPro" id="IPR036291">
    <property type="entry name" value="NAD(P)-bd_dom_sf"/>
</dbReference>
<evidence type="ECO:0000259" key="6">
    <source>
        <dbReference type="SMART" id="SM00984"/>
    </source>
</evidence>
<dbReference type="Gene3D" id="3.40.50.720">
    <property type="entry name" value="NAD(P)-binding Rossmann-like Domain"/>
    <property type="match status" value="2"/>
</dbReference>
<sequence>MKASDKGYKIAIVGLGYVGLPLFCLFSKHYACVGLDKDKIRINYLNEAIDYRECDKHRNIRQALQRSTLTSSYSDLRECNIFIVCVPTGTDAQNQPDLTPLKNVCKSLSNILKEGDIVIFESTVFPGATEEICVPILEEGSSMKINKGFTVGYSPERINVGDNIHTLENVRKIVSGSTPHARDVIANVYQSVLKENVVVASSIKIAEAAKMYENVQRDVVIALANEFADYCRAESIDINEVTDCAATKWNFNDVRPGMVGGHCIGVDPYYLLNRATIKGVDLPLVSQSRKTNEKKVTSVADRILDIVSEKESAKILLLGFSYKKNCADIRNTKVAEIIKILEARGIDVECYDPLVNIEQVKREYSISLLPTKPDLRLYDSIIIMVNHSEFLEMQNSNKFDGKVIHLRNFL</sequence>
<dbReference type="PANTHER" id="PTHR43491:SF2">
    <property type="entry name" value="UDP-N-ACETYL-D-MANNOSAMINE DEHYDROGENASE"/>
    <property type="match status" value="1"/>
</dbReference>
<evidence type="ECO:0000256" key="2">
    <source>
        <dbReference type="ARBA" id="ARBA00023002"/>
    </source>
</evidence>
<dbReference type="GO" id="GO:0051287">
    <property type="term" value="F:NAD binding"/>
    <property type="evidence" value="ECO:0007669"/>
    <property type="project" value="InterPro"/>
</dbReference>
<comment type="similarity">
    <text evidence="1 4">Belongs to the UDP-glucose/GDP-mannose dehydrogenase family.</text>
</comment>
<dbReference type="PIRSF" id="PIRSF500136">
    <property type="entry name" value="UDP_ManNAc_DH"/>
    <property type="match status" value="1"/>
</dbReference>
<accession>A0A1Y4VS62</accession>
<keyword evidence="3" id="KW-0520">NAD</keyword>
<evidence type="ECO:0000256" key="1">
    <source>
        <dbReference type="ARBA" id="ARBA00006601"/>
    </source>
</evidence>
<dbReference type="SUPFAM" id="SSF48179">
    <property type="entry name" value="6-phosphogluconate dehydrogenase C-terminal domain-like"/>
    <property type="match status" value="1"/>
</dbReference>
<evidence type="ECO:0000256" key="5">
    <source>
        <dbReference type="SAM" id="Phobius"/>
    </source>
</evidence>
<dbReference type="Proteomes" id="UP000196036">
    <property type="component" value="Unassembled WGS sequence"/>
</dbReference>
<evidence type="ECO:0000313" key="7">
    <source>
        <dbReference type="EMBL" id="OUQ72193.1"/>
    </source>
</evidence>
<dbReference type="InterPro" id="IPR017476">
    <property type="entry name" value="UDP-Glc/GDP-Man"/>
</dbReference>
<dbReference type="InterPro" id="IPR008927">
    <property type="entry name" value="6-PGluconate_DH-like_C_sf"/>
</dbReference>
<dbReference type="Pfam" id="PF00984">
    <property type="entry name" value="UDPG_MGDP_dh"/>
    <property type="match status" value="1"/>
</dbReference>
<keyword evidence="5" id="KW-0812">Transmembrane</keyword>
<dbReference type="EMBL" id="NFLW01000007">
    <property type="protein sequence ID" value="OUQ72193.1"/>
    <property type="molecule type" value="Genomic_DNA"/>
</dbReference>
<dbReference type="Pfam" id="PF03720">
    <property type="entry name" value="UDPG_MGDP_dh_C"/>
    <property type="match status" value="1"/>
</dbReference>
<proteinExistence type="inferred from homology"/>
<dbReference type="InterPro" id="IPR036220">
    <property type="entry name" value="UDP-Glc/GDP-Man_DH_C_sf"/>
</dbReference>
<dbReference type="InterPro" id="IPR028359">
    <property type="entry name" value="UDP_ManNAc/GlcNAc_DH"/>
</dbReference>
<evidence type="ECO:0000313" key="8">
    <source>
        <dbReference type="Proteomes" id="UP000196036"/>
    </source>
</evidence>
<feature type="transmembrane region" description="Helical" evidence="5">
    <location>
        <begin position="12"/>
        <end position="31"/>
    </location>
</feature>
<protein>
    <submittedName>
        <fullName evidence="7">Nucleotide sugar dehydrogenase</fullName>
    </submittedName>
</protein>
<dbReference type="InterPro" id="IPR001732">
    <property type="entry name" value="UDP-Glc/GDP-Man_DH_N"/>
</dbReference>
<dbReference type="GO" id="GO:0016616">
    <property type="term" value="F:oxidoreductase activity, acting on the CH-OH group of donors, NAD or NADP as acceptor"/>
    <property type="evidence" value="ECO:0007669"/>
    <property type="project" value="InterPro"/>
</dbReference>
<keyword evidence="2" id="KW-0560">Oxidoreductase</keyword>
<organism evidence="7 8">
    <name type="scientific">Bacteroides xylanisolvens</name>
    <dbReference type="NCBI Taxonomy" id="371601"/>
    <lineage>
        <taxon>Bacteria</taxon>
        <taxon>Pseudomonadati</taxon>
        <taxon>Bacteroidota</taxon>
        <taxon>Bacteroidia</taxon>
        <taxon>Bacteroidales</taxon>
        <taxon>Bacteroidaceae</taxon>
        <taxon>Bacteroides</taxon>
    </lineage>
</organism>
<dbReference type="SUPFAM" id="SSF52413">
    <property type="entry name" value="UDP-glucose/GDP-mannose dehydrogenase C-terminal domain"/>
    <property type="match status" value="1"/>
</dbReference>
<dbReference type="Pfam" id="PF03721">
    <property type="entry name" value="UDPG_MGDP_dh_N"/>
    <property type="match status" value="1"/>
</dbReference>
<dbReference type="SUPFAM" id="SSF51735">
    <property type="entry name" value="NAD(P)-binding Rossmann-fold domains"/>
    <property type="match status" value="1"/>
</dbReference>
<dbReference type="InterPro" id="IPR014027">
    <property type="entry name" value="UDP-Glc/GDP-Man_DH_C"/>
</dbReference>
<dbReference type="PANTHER" id="PTHR43491">
    <property type="entry name" value="UDP-N-ACETYL-D-MANNOSAMINE DEHYDROGENASE"/>
    <property type="match status" value="1"/>
</dbReference>
<dbReference type="GO" id="GO:0000271">
    <property type="term" value="P:polysaccharide biosynthetic process"/>
    <property type="evidence" value="ECO:0007669"/>
    <property type="project" value="InterPro"/>
</dbReference>
<dbReference type="RefSeq" id="WP_087317794.1">
    <property type="nucleotide sequence ID" value="NZ_JAHOJA010000011.1"/>
</dbReference>
<dbReference type="PIRSF" id="PIRSF000124">
    <property type="entry name" value="UDPglc_GDPman_dh"/>
    <property type="match status" value="1"/>
</dbReference>
<dbReference type="NCBIfam" id="TIGR03026">
    <property type="entry name" value="NDP-sugDHase"/>
    <property type="match status" value="1"/>
</dbReference>
<evidence type="ECO:0000256" key="4">
    <source>
        <dbReference type="PIRNR" id="PIRNR000124"/>
    </source>
</evidence>
<evidence type="ECO:0000256" key="3">
    <source>
        <dbReference type="ARBA" id="ARBA00023027"/>
    </source>
</evidence>
<dbReference type="SMART" id="SM00984">
    <property type="entry name" value="UDPG_MGDP_dh_C"/>
    <property type="match status" value="1"/>
</dbReference>
<gene>
    <name evidence="7" type="ORF">B5E52_05750</name>
</gene>
<keyword evidence="5" id="KW-0472">Membrane</keyword>
<dbReference type="InterPro" id="IPR014026">
    <property type="entry name" value="UDP-Glc/GDP-Man_DH_dimer"/>
</dbReference>
<comment type="caution">
    <text evidence="7">The sequence shown here is derived from an EMBL/GenBank/DDBJ whole genome shotgun (WGS) entry which is preliminary data.</text>
</comment>